<evidence type="ECO:0000313" key="2">
    <source>
        <dbReference type="EMBL" id="AZH24777.1"/>
    </source>
</evidence>
<dbReference type="Proteomes" id="UP000282007">
    <property type="component" value="Chromosome"/>
</dbReference>
<name>A0A3G8QTK6_9EURY</name>
<dbReference type="KEGG" id="haer:DU502_05015"/>
<gene>
    <name evidence="2" type="ORF">DU502_05015</name>
</gene>
<sequence>MSDTHTLPDDPVEAVRARVRGNLHVPETDHGRRIVHEPSGTELVSGRRFEPTKWIDRRSQFGNPFTLTEDGGDVDSRERAIALYKGWFRGQLAENSDFAHAVHDLYGERLGCWCLPRKCHGEVILEHLATAYGSQ</sequence>
<accession>A0A3G8QTK6</accession>
<dbReference type="Pfam" id="PF14216">
    <property type="entry name" value="DUF4326"/>
    <property type="match status" value="1"/>
</dbReference>
<organism evidence="2 3">
    <name type="scientific">Haloplanus aerogenes</name>
    <dbReference type="NCBI Taxonomy" id="660522"/>
    <lineage>
        <taxon>Archaea</taxon>
        <taxon>Methanobacteriati</taxon>
        <taxon>Methanobacteriota</taxon>
        <taxon>Stenosarchaea group</taxon>
        <taxon>Halobacteria</taxon>
        <taxon>Halobacteriales</taxon>
        <taxon>Haloferacaceae</taxon>
        <taxon>Haloplanus</taxon>
    </lineage>
</organism>
<dbReference type="GeneID" id="95972968"/>
<evidence type="ECO:0000259" key="1">
    <source>
        <dbReference type="Pfam" id="PF14216"/>
    </source>
</evidence>
<dbReference type="RefSeq" id="WP_121922050.1">
    <property type="nucleotide sequence ID" value="NZ_CP034145.1"/>
</dbReference>
<dbReference type="InterPro" id="IPR025475">
    <property type="entry name" value="DUF4326"/>
</dbReference>
<protein>
    <submittedName>
        <fullName evidence="2">DUF4326 domain-containing protein</fullName>
    </submittedName>
</protein>
<dbReference type="AlphaFoldDB" id="A0A3G8QTK6"/>
<feature type="domain" description="DUF4326" evidence="1">
    <location>
        <begin position="52"/>
        <end position="126"/>
    </location>
</feature>
<reference evidence="2 3" key="1">
    <citation type="submission" date="2018-07" db="EMBL/GenBank/DDBJ databases">
        <title>Genome sequences of Haloplanus aerogenes JCM 16430T.</title>
        <authorList>
            <person name="Kim Y.B."/>
            <person name="Roh S.W."/>
        </authorList>
    </citation>
    <scope>NUCLEOTIDE SEQUENCE [LARGE SCALE GENOMIC DNA]</scope>
    <source>
        <strain evidence="2 3">JCM 16430</strain>
    </source>
</reference>
<keyword evidence="3" id="KW-1185">Reference proteome</keyword>
<proteinExistence type="predicted"/>
<dbReference type="EMBL" id="CP034145">
    <property type="protein sequence ID" value="AZH24777.1"/>
    <property type="molecule type" value="Genomic_DNA"/>
</dbReference>
<evidence type="ECO:0000313" key="3">
    <source>
        <dbReference type="Proteomes" id="UP000282007"/>
    </source>
</evidence>